<dbReference type="Proteomes" id="UP001461498">
    <property type="component" value="Unassembled WGS sequence"/>
</dbReference>
<sequence>MFGKNLILNILLVQLFLNEGFSVSYFKKSAPLEKLPSRTIIRTANDIVSATVLSINDKNLTNTLYHETYYTVLPRRYFNDYNNRQISKSRINRDKVDTIIVRTKHRLYFNKVPVNGRKIRVGDTRIFILDDTGTLLADPLPMKLSNIDFIEAALKEPPIEMTVPEPLSKTDPDSNRTDVTSLEGINLKLE</sequence>
<comment type="caution">
    <text evidence="2">The sequence shown here is derived from an EMBL/GenBank/DDBJ whole genome shotgun (WGS) entry which is preliminary data.</text>
</comment>
<organism evidence="2 3">
    <name type="scientific">Rhynocoris fuscipes</name>
    <dbReference type="NCBI Taxonomy" id="488301"/>
    <lineage>
        <taxon>Eukaryota</taxon>
        <taxon>Metazoa</taxon>
        <taxon>Ecdysozoa</taxon>
        <taxon>Arthropoda</taxon>
        <taxon>Hexapoda</taxon>
        <taxon>Insecta</taxon>
        <taxon>Pterygota</taxon>
        <taxon>Neoptera</taxon>
        <taxon>Paraneoptera</taxon>
        <taxon>Hemiptera</taxon>
        <taxon>Heteroptera</taxon>
        <taxon>Panheteroptera</taxon>
        <taxon>Cimicomorpha</taxon>
        <taxon>Reduviidae</taxon>
        <taxon>Harpactorinae</taxon>
        <taxon>Harpactorini</taxon>
        <taxon>Rhynocoris</taxon>
    </lineage>
</organism>
<proteinExistence type="predicted"/>
<reference evidence="2 3" key="1">
    <citation type="submission" date="2022-12" db="EMBL/GenBank/DDBJ databases">
        <title>Chromosome-level genome assembly of true bugs.</title>
        <authorList>
            <person name="Ma L."/>
            <person name="Li H."/>
        </authorList>
    </citation>
    <scope>NUCLEOTIDE SEQUENCE [LARGE SCALE GENOMIC DNA]</scope>
    <source>
        <strain evidence="2">Lab_2022b</strain>
    </source>
</reference>
<evidence type="ECO:0000313" key="3">
    <source>
        <dbReference type="Proteomes" id="UP001461498"/>
    </source>
</evidence>
<feature type="signal peptide" evidence="1">
    <location>
        <begin position="1"/>
        <end position="22"/>
    </location>
</feature>
<name>A0AAW1CNX5_9HEMI</name>
<accession>A0AAW1CNX5</accession>
<dbReference type="AlphaFoldDB" id="A0AAW1CNX5"/>
<feature type="chain" id="PRO_5043889504" evidence="1">
    <location>
        <begin position="23"/>
        <end position="190"/>
    </location>
</feature>
<protein>
    <submittedName>
        <fullName evidence="2">Uncharacterized protein</fullName>
    </submittedName>
</protein>
<keyword evidence="3" id="KW-1185">Reference proteome</keyword>
<keyword evidence="1" id="KW-0732">Signal</keyword>
<evidence type="ECO:0000256" key="1">
    <source>
        <dbReference type="SAM" id="SignalP"/>
    </source>
</evidence>
<gene>
    <name evidence="2" type="ORF">O3M35_001851</name>
</gene>
<evidence type="ECO:0000313" key="2">
    <source>
        <dbReference type="EMBL" id="KAK9500616.1"/>
    </source>
</evidence>
<dbReference type="EMBL" id="JAPXFL010000010">
    <property type="protein sequence ID" value="KAK9500616.1"/>
    <property type="molecule type" value="Genomic_DNA"/>
</dbReference>